<proteinExistence type="predicted"/>
<gene>
    <name evidence="2" type="ORF">LPW39_08325</name>
</gene>
<organism evidence="2 3">
    <name type="scientific">Comamonas koreensis</name>
    <dbReference type="NCBI Taxonomy" id="160825"/>
    <lineage>
        <taxon>Bacteria</taxon>
        <taxon>Pseudomonadati</taxon>
        <taxon>Pseudomonadota</taxon>
        <taxon>Betaproteobacteria</taxon>
        <taxon>Burkholderiales</taxon>
        <taxon>Comamonadaceae</taxon>
        <taxon>Comamonas</taxon>
    </lineage>
</organism>
<dbReference type="Proteomes" id="UP001199260">
    <property type="component" value="Unassembled WGS sequence"/>
</dbReference>
<accession>A0AAW4XWR5</accession>
<dbReference type="RefSeq" id="WP_230773423.1">
    <property type="nucleotide sequence ID" value="NZ_JAJNCT010000009.1"/>
</dbReference>
<dbReference type="InterPro" id="IPR054209">
    <property type="entry name" value="DUF6916"/>
</dbReference>
<name>A0AAW4XWR5_9BURK</name>
<sequence length="117" mass="12698">MTLPEATHQLDDAVWSRVLTQDMASQLQGQSLVFLAADTAGQTHQIPLLVTAFETQSRSAPGMAAFRLNFQGPTAPVLPSQTYRARHAHWGDFAIMVSATGADAQGVYYEAHFSHAL</sequence>
<dbReference type="Pfam" id="PF21880">
    <property type="entry name" value="DUF6916"/>
    <property type="match status" value="1"/>
</dbReference>
<reference evidence="2 3" key="1">
    <citation type="submission" date="2021-11" db="EMBL/GenBank/DDBJ databases">
        <title>Genome sequence.</title>
        <authorList>
            <person name="Sun Q."/>
        </authorList>
    </citation>
    <scope>NUCLEOTIDE SEQUENCE [LARGE SCALE GENOMIC DNA]</scope>
    <source>
        <strain evidence="2 3">KCTC 12005</strain>
    </source>
</reference>
<keyword evidence="3" id="KW-1185">Reference proteome</keyword>
<dbReference type="AlphaFoldDB" id="A0AAW4XWR5"/>
<evidence type="ECO:0000259" key="1">
    <source>
        <dbReference type="Pfam" id="PF21880"/>
    </source>
</evidence>
<evidence type="ECO:0000313" key="2">
    <source>
        <dbReference type="EMBL" id="MCD2165134.1"/>
    </source>
</evidence>
<protein>
    <recommendedName>
        <fullName evidence="1">DUF6916 domain-containing protein</fullName>
    </recommendedName>
</protein>
<evidence type="ECO:0000313" key="3">
    <source>
        <dbReference type="Proteomes" id="UP001199260"/>
    </source>
</evidence>
<feature type="domain" description="DUF6916" evidence="1">
    <location>
        <begin position="19"/>
        <end position="113"/>
    </location>
</feature>
<comment type="caution">
    <text evidence="2">The sequence shown here is derived from an EMBL/GenBank/DDBJ whole genome shotgun (WGS) entry which is preliminary data.</text>
</comment>
<dbReference type="EMBL" id="JAJNCT010000009">
    <property type="protein sequence ID" value="MCD2165134.1"/>
    <property type="molecule type" value="Genomic_DNA"/>
</dbReference>